<keyword evidence="3" id="KW-1185">Reference proteome</keyword>
<reference evidence="3" key="1">
    <citation type="submission" date="2016-08" db="EMBL/GenBank/DDBJ databases">
        <authorList>
            <person name="Varghese N."/>
            <person name="Submissions Spin"/>
        </authorList>
    </citation>
    <scope>NUCLEOTIDE SEQUENCE [LARGE SCALE GENOMIC DNA]</scope>
    <source>
        <strain evidence="3">R-53094</strain>
    </source>
</reference>
<accession>A0A1C4C0W8</accession>
<evidence type="ECO:0000256" key="1">
    <source>
        <dbReference type="SAM" id="MobiDB-lite"/>
    </source>
</evidence>
<dbReference type="STRING" id="1505725.GA0061074_11913"/>
<dbReference type="AlphaFoldDB" id="A0A1C4C0W8"/>
<organism evidence="2 3">
    <name type="scientific">Weissella bombi</name>
    <dbReference type="NCBI Taxonomy" id="1505725"/>
    <lineage>
        <taxon>Bacteria</taxon>
        <taxon>Bacillati</taxon>
        <taxon>Bacillota</taxon>
        <taxon>Bacilli</taxon>
        <taxon>Lactobacillales</taxon>
        <taxon>Lactobacillaceae</taxon>
        <taxon>Weissella</taxon>
    </lineage>
</organism>
<feature type="region of interest" description="Disordered" evidence="1">
    <location>
        <begin position="94"/>
        <end position="113"/>
    </location>
</feature>
<proteinExistence type="predicted"/>
<name>A0A1C4C0W8_9LACO</name>
<dbReference type="OrthoDB" id="2148717at2"/>
<sequence>MINRKQIMVEWQKAGLKINGFTSDDINDIYDHLAHNADNETEANKIFILAIRKAAMNGAKTQWAVSNNANQWVQAGLTNADEVGEYEHEAKDMRLPGRYGKPGKTESNLDKITPEQIQKQNEQLAKELGYESVEAMAKGSWEKLYELRRTREERLAKRPKTGLTATGNQVLKRF</sequence>
<dbReference type="Proteomes" id="UP000199268">
    <property type="component" value="Unassembled WGS sequence"/>
</dbReference>
<evidence type="ECO:0000313" key="2">
    <source>
        <dbReference type="EMBL" id="SCC12720.1"/>
    </source>
</evidence>
<feature type="compositionally biased region" description="Basic and acidic residues" evidence="1">
    <location>
        <begin position="103"/>
        <end position="113"/>
    </location>
</feature>
<gene>
    <name evidence="2" type="ORF">GA0061074_11913</name>
</gene>
<dbReference type="EMBL" id="FMAO01000019">
    <property type="protein sequence ID" value="SCC12720.1"/>
    <property type="molecule type" value="Genomic_DNA"/>
</dbReference>
<dbReference type="RefSeq" id="WP_092463897.1">
    <property type="nucleotide sequence ID" value="NZ_BJEE01000001.1"/>
</dbReference>
<evidence type="ECO:0000313" key="3">
    <source>
        <dbReference type="Proteomes" id="UP000199268"/>
    </source>
</evidence>
<protein>
    <submittedName>
        <fullName evidence="2">Uncharacterized protein</fullName>
    </submittedName>
</protein>